<evidence type="ECO:0000313" key="1">
    <source>
        <dbReference type="EMBL" id="OJD09466.1"/>
    </source>
</evidence>
<accession>A0A1J9P0V3</accession>
<dbReference type="VEuPathDB" id="FungiDB:ACJ73_10292"/>
<organism evidence="1 2">
    <name type="scientific">Blastomyces percursus</name>
    <dbReference type="NCBI Taxonomy" id="1658174"/>
    <lineage>
        <taxon>Eukaryota</taxon>
        <taxon>Fungi</taxon>
        <taxon>Dikarya</taxon>
        <taxon>Ascomycota</taxon>
        <taxon>Pezizomycotina</taxon>
        <taxon>Eurotiomycetes</taxon>
        <taxon>Eurotiomycetidae</taxon>
        <taxon>Onygenales</taxon>
        <taxon>Ajellomycetaceae</taxon>
        <taxon>Blastomyces</taxon>
    </lineage>
</organism>
<dbReference type="AlphaFoldDB" id="A0A1J9P0V3"/>
<proteinExistence type="predicted"/>
<dbReference type="Proteomes" id="UP000242791">
    <property type="component" value="Unassembled WGS sequence"/>
</dbReference>
<gene>
    <name evidence="1" type="ORF">ACJ73_10292</name>
</gene>
<dbReference type="EMBL" id="LGTZ01003680">
    <property type="protein sequence ID" value="OJD09466.1"/>
    <property type="molecule type" value="Genomic_DNA"/>
</dbReference>
<sequence>MDKIAQTPFVRELASSAKTLRIESTRDQKH</sequence>
<comment type="caution">
    <text evidence="1">The sequence shown here is derived from an EMBL/GenBank/DDBJ whole genome shotgun (WGS) entry which is preliminary data.</text>
</comment>
<keyword evidence="2" id="KW-1185">Reference proteome</keyword>
<reference evidence="1 2" key="1">
    <citation type="submission" date="2015-08" db="EMBL/GenBank/DDBJ databases">
        <title>Emmonsia species relationships and genome sequence.</title>
        <authorList>
            <person name="Cuomo C.A."/>
            <person name="Schwartz I.S."/>
            <person name="Kenyon C."/>
            <person name="De Hoog G.S."/>
            <person name="Govender N.P."/>
            <person name="Botha A."/>
            <person name="Moreno L."/>
            <person name="De Vries M."/>
            <person name="Munoz J.F."/>
            <person name="Stielow J.B."/>
        </authorList>
    </citation>
    <scope>NUCLEOTIDE SEQUENCE [LARGE SCALE GENOMIC DNA]</scope>
    <source>
        <strain evidence="1 2">EI222</strain>
    </source>
</reference>
<protein>
    <submittedName>
        <fullName evidence="1">Uncharacterized protein</fullName>
    </submittedName>
</protein>
<evidence type="ECO:0000313" key="2">
    <source>
        <dbReference type="Proteomes" id="UP000242791"/>
    </source>
</evidence>
<name>A0A1J9P0V3_9EURO</name>